<reference evidence="2" key="1">
    <citation type="journal article" date="2011" name="Nat. Commun.">
        <title>Effector diversification within compartments of the Leptosphaeria maculans genome affected by Repeat-Induced Point mutations.</title>
        <authorList>
            <person name="Rouxel T."/>
            <person name="Grandaubert J."/>
            <person name="Hane J.K."/>
            <person name="Hoede C."/>
            <person name="van de Wouw A.P."/>
            <person name="Couloux A."/>
            <person name="Dominguez V."/>
            <person name="Anthouard V."/>
            <person name="Bally P."/>
            <person name="Bourras S."/>
            <person name="Cozijnsen A.J."/>
            <person name="Ciuffetti L.M."/>
            <person name="Degrave A."/>
            <person name="Dilmaghani A."/>
            <person name="Duret L."/>
            <person name="Fudal I."/>
            <person name="Goodwin S.B."/>
            <person name="Gout L."/>
            <person name="Glaser N."/>
            <person name="Linglin J."/>
            <person name="Kema G.H.J."/>
            <person name="Lapalu N."/>
            <person name="Lawrence C.B."/>
            <person name="May K."/>
            <person name="Meyer M."/>
            <person name="Ollivier B."/>
            <person name="Poulain J."/>
            <person name="Schoch C.L."/>
            <person name="Simon A."/>
            <person name="Spatafora J.W."/>
            <person name="Stachowiak A."/>
            <person name="Turgeon B.G."/>
            <person name="Tyler B.M."/>
            <person name="Vincent D."/>
            <person name="Weissenbach J."/>
            <person name="Amselem J."/>
            <person name="Quesneville H."/>
            <person name="Oliver R.P."/>
            <person name="Wincker P."/>
            <person name="Balesdent M.-H."/>
            <person name="Howlett B.J."/>
        </authorList>
    </citation>
    <scope>NUCLEOTIDE SEQUENCE [LARGE SCALE GENOMIC DNA]</scope>
    <source>
        <strain evidence="2">JN3 / isolate v23.1.3 / race Av1-4-5-6-7-8</strain>
    </source>
</reference>
<dbReference type="VEuPathDB" id="FungiDB:LEMA_P067190.1"/>
<dbReference type="Proteomes" id="UP000002668">
    <property type="component" value="Genome"/>
</dbReference>
<name>E4ZH23_LEPMJ</name>
<organism evidence="1 2">
    <name type="scientific">Leptosphaeria maculans (strain JN3 / isolate v23.1.3 / race Av1-4-5-6-7-8)</name>
    <name type="common">Blackleg fungus</name>
    <name type="synonym">Phoma lingam</name>
    <dbReference type="NCBI Taxonomy" id="985895"/>
    <lineage>
        <taxon>Eukaryota</taxon>
        <taxon>Fungi</taxon>
        <taxon>Dikarya</taxon>
        <taxon>Ascomycota</taxon>
        <taxon>Pezizomycotina</taxon>
        <taxon>Dothideomycetes</taxon>
        <taxon>Pleosporomycetidae</taxon>
        <taxon>Pleosporales</taxon>
        <taxon>Pleosporineae</taxon>
        <taxon>Leptosphaeriaceae</taxon>
        <taxon>Plenodomus</taxon>
        <taxon>Plenodomus lingam/Leptosphaeria maculans species complex</taxon>
    </lineage>
</organism>
<dbReference type="AlphaFoldDB" id="E4ZH23"/>
<evidence type="ECO:0000313" key="2">
    <source>
        <dbReference type="Proteomes" id="UP000002668"/>
    </source>
</evidence>
<dbReference type="HOGENOM" id="CLU_3384907_0_0_1"/>
<protein>
    <submittedName>
        <fullName evidence="1">Uncharacterized protein</fullName>
    </submittedName>
</protein>
<keyword evidence="2" id="KW-1185">Reference proteome</keyword>
<proteinExistence type="predicted"/>
<dbReference type="EMBL" id="FP929064">
    <property type="protein sequence ID" value="CBX90593.1"/>
    <property type="molecule type" value="Genomic_DNA"/>
</dbReference>
<dbReference type="InParanoid" id="E4ZH23"/>
<evidence type="ECO:0000313" key="1">
    <source>
        <dbReference type="EMBL" id="CBX90593.1"/>
    </source>
</evidence>
<gene>
    <name evidence="1" type="ORF">LEMA_P067190.1</name>
</gene>
<accession>E4ZH23</accession>
<sequence>MSSKTVILVHRYDNCNSYIALRWEFSFEILVKD</sequence>